<evidence type="ECO:0000256" key="1">
    <source>
        <dbReference type="ARBA" id="ARBA00008416"/>
    </source>
</evidence>
<dbReference type="GO" id="GO:0046872">
    <property type="term" value="F:metal ion binding"/>
    <property type="evidence" value="ECO:0007669"/>
    <property type="project" value="UniProtKB-KW"/>
</dbReference>
<feature type="binding site" evidence="2">
    <location>
        <position position="69"/>
    </location>
    <ligand>
        <name>Fe cation</name>
        <dbReference type="ChEBI" id="CHEBI:24875"/>
    </ligand>
</feature>
<gene>
    <name evidence="6" type="ORF">ABR69_08650</name>
</gene>
<feature type="domain" description="Pirin C-terminal" evidence="5">
    <location>
        <begin position="187"/>
        <end position="288"/>
    </location>
</feature>
<dbReference type="InterPro" id="IPR003829">
    <property type="entry name" value="Pirin_N_dom"/>
</dbReference>
<keyword evidence="6" id="KW-0560">Oxidoreductase</keyword>
<feature type="domain" description="Pirin N-terminal" evidence="4">
    <location>
        <begin position="29"/>
        <end position="129"/>
    </location>
</feature>
<comment type="cofactor">
    <cofactor evidence="2">
        <name>Fe cation</name>
        <dbReference type="ChEBI" id="CHEBI:24875"/>
    </cofactor>
    <text evidence="2">Binds 1 Fe cation per subunit.</text>
</comment>
<dbReference type="AlphaFoldDB" id="A0A0R2S7V1"/>
<evidence type="ECO:0000259" key="4">
    <source>
        <dbReference type="Pfam" id="PF02678"/>
    </source>
</evidence>
<dbReference type="CDD" id="cd02247">
    <property type="entry name" value="cupin_pirin_C"/>
    <property type="match status" value="1"/>
</dbReference>
<dbReference type="Pfam" id="PF02678">
    <property type="entry name" value="Pirin"/>
    <property type="match status" value="1"/>
</dbReference>
<dbReference type="EMBL" id="LIBB01000262">
    <property type="protein sequence ID" value="KRO70985.1"/>
    <property type="molecule type" value="Genomic_DNA"/>
</dbReference>
<dbReference type="Pfam" id="PF05726">
    <property type="entry name" value="Pirin_C"/>
    <property type="match status" value="1"/>
</dbReference>
<dbReference type="InterPro" id="IPR008778">
    <property type="entry name" value="Pirin_C_dom"/>
</dbReference>
<evidence type="ECO:0000256" key="2">
    <source>
        <dbReference type="PIRSR" id="PIRSR006232-1"/>
    </source>
</evidence>
<feature type="binding site" evidence="2">
    <location>
        <position position="67"/>
    </location>
    <ligand>
        <name>Fe cation</name>
        <dbReference type="ChEBI" id="CHEBI:24875"/>
    </ligand>
</feature>
<feature type="binding site" evidence="2">
    <location>
        <position position="113"/>
    </location>
    <ligand>
        <name>Fe cation</name>
        <dbReference type="ChEBI" id="CHEBI:24875"/>
    </ligand>
</feature>
<keyword evidence="2" id="KW-0479">Metal-binding</keyword>
<dbReference type="InterPro" id="IPR011051">
    <property type="entry name" value="RmlC_Cupin_sf"/>
</dbReference>
<dbReference type="CDD" id="cd02909">
    <property type="entry name" value="cupin_pirin_N"/>
    <property type="match status" value="1"/>
</dbReference>
<name>A0A0R2S7V1_9GAMM</name>
<evidence type="ECO:0000313" key="7">
    <source>
        <dbReference type="Proteomes" id="UP000051934"/>
    </source>
</evidence>
<proteinExistence type="inferred from homology"/>
<accession>A0A0R2S7V1</accession>
<comment type="similarity">
    <text evidence="1 3">Belongs to the pirin family.</text>
</comment>
<reference evidence="6 7" key="1">
    <citation type="submission" date="2015-10" db="EMBL/GenBank/DDBJ databases">
        <title>Metagenome-Assembled Genomes uncover a global brackish microbiome.</title>
        <authorList>
            <person name="Hugerth L.W."/>
            <person name="Larsson J."/>
            <person name="Alneberg J."/>
            <person name="Lindh M.V."/>
            <person name="Legrand C."/>
            <person name="Pinhassi J."/>
            <person name="Andersson A.F."/>
        </authorList>
    </citation>
    <scope>NUCLEOTIDE SEQUENCE [LARGE SCALE GENOMIC DNA]</scope>
    <source>
        <strain evidence="6">BACL4 MAG-120507-bin80</strain>
    </source>
</reference>
<feature type="binding site" evidence="2">
    <location>
        <position position="111"/>
    </location>
    <ligand>
        <name>Fe cation</name>
        <dbReference type="ChEBI" id="CHEBI:24875"/>
    </ligand>
</feature>
<dbReference type="InterPro" id="IPR012093">
    <property type="entry name" value="Pirin"/>
</dbReference>
<keyword evidence="2" id="KW-0408">Iron</keyword>
<organism evidence="6 7">
    <name type="scientific">OM182 bacterium BACL3 MAG-120507-bin80</name>
    <dbReference type="NCBI Taxonomy" id="1655577"/>
    <lineage>
        <taxon>Bacteria</taxon>
        <taxon>Pseudomonadati</taxon>
        <taxon>Pseudomonadota</taxon>
        <taxon>Gammaproteobacteria</taxon>
        <taxon>OMG group</taxon>
        <taxon>OM182 clade</taxon>
    </lineage>
</organism>
<dbReference type="GO" id="GO:0051213">
    <property type="term" value="F:dioxygenase activity"/>
    <property type="evidence" value="ECO:0007669"/>
    <property type="project" value="UniProtKB-KW"/>
</dbReference>
<evidence type="ECO:0000313" key="6">
    <source>
        <dbReference type="EMBL" id="KRO70985.1"/>
    </source>
</evidence>
<evidence type="ECO:0000259" key="5">
    <source>
        <dbReference type="Pfam" id="PF05726"/>
    </source>
</evidence>
<protein>
    <submittedName>
        <fullName evidence="6">Quercetin 2,3-dioxygenase</fullName>
    </submittedName>
</protein>
<dbReference type="SUPFAM" id="SSF51182">
    <property type="entry name" value="RmlC-like cupins"/>
    <property type="match status" value="1"/>
</dbReference>
<dbReference type="PIRSF" id="PIRSF006232">
    <property type="entry name" value="Pirin"/>
    <property type="match status" value="1"/>
</dbReference>
<dbReference type="PANTHER" id="PTHR13903">
    <property type="entry name" value="PIRIN-RELATED"/>
    <property type="match status" value="1"/>
</dbReference>
<dbReference type="Proteomes" id="UP000051934">
    <property type="component" value="Unassembled WGS sequence"/>
</dbReference>
<dbReference type="PANTHER" id="PTHR13903:SF8">
    <property type="entry name" value="PIRIN"/>
    <property type="match status" value="1"/>
</dbReference>
<sequence length="300" mass="31986">MTDTSISKTERRKIEEVLVAQSASDGDGVRLKRVFGGGNLARFDPFLMLDEFGSNDPGDYIGGFPSHPHRGFETVTYMLEGHMEHRDHMGNVGQLMAGDVQWMKAGSGVIHSEMPKQVEGRMRGFQLWVNLPASEKMTPASYTELAAASIPQYEIDGIHVKAIAGGLTLNGVSVSGPIAGLATEPGYLDIAVGPAQALLVDVPEGHTALVYVYEGALQIGSDSYPIKAGSLARLSLTGELVIEADADTRLLVISGKPIGEPIVQRGPFVMNTADEIHQAIRDYTDGKLVAAQPSNASQSA</sequence>
<dbReference type="Gene3D" id="2.60.120.10">
    <property type="entry name" value="Jelly Rolls"/>
    <property type="match status" value="2"/>
</dbReference>
<comment type="caution">
    <text evidence="6">The sequence shown here is derived from an EMBL/GenBank/DDBJ whole genome shotgun (WGS) entry which is preliminary data.</text>
</comment>
<evidence type="ECO:0000256" key="3">
    <source>
        <dbReference type="RuleBase" id="RU003457"/>
    </source>
</evidence>
<keyword evidence="6" id="KW-0223">Dioxygenase</keyword>
<dbReference type="InterPro" id="IPR014710">
    <property type="entry name" value="RmlC-like_jellyroll"/>
</dbReference>